<dbReference type="RefSeq" id="WP_117586482.1">
    <property type="nucleotide sequence ID" value="NZ_QRVA01000009.1"/>
</dbReference>
<dbReference type="InterPro" id="IPR029044">
    <property type="entry name" value="Nucleotide-diphossugar_trans"/>
</dbReference>
<name>A0A3E5E783_9BACT</name>
<evidence type="ECO:0000256" key="2">
    <source>
        <dbReference type="ARBA" id="ARBA00022676"/>
    </source>
</evidence>
<evidence type="ECO:0000256" key="1">
    <source>
        <dbReference type="ARBA" id="ARBA00006739"/>
    </source>
</evidence>
<feature type="transmembrane region" description="Helical" evidence="4">
    <location>
        <begin position="327"/>
        <end position="346"/>
    </location>
</feature>
<comment type="caution">
    <text evidence="6">The sequence shown here is derived from an EMBL/GenBank/DDBJ whole genome shotgun (WGS) entry which is preliminary data.</text>
</comment>
<feature type="domain" description="Glycosyltransferase 2-like" evidence="5">
    <location>
        <begin position="75"/>
        <end position="243"/>
    </location>
</feature>
<evidence type="ECO:0000256" key="4">
    <source>
        <dbReference type="SAM" id="Phobius"/>
    </source>
</evidence>
<sequence>MFSIAEHLNDFFDWISTLSFSSIVNTYWFLFFIEMPRYYILEYLVIGNRLMKRNQIDKEKEYAKYLLYRENPLISILVPGKNEGKHIFKMVNSLAEQTYRNYEIIVVDDGSDDDTKLICNDLYRAGYITHYLRLETRGGKAAASNYGAQMARGKYIVCLDADSSLDRDALEKILLPFYIDGMVKGVGGCVKVRNYKETICSSLQAFEYLKRIQVGRIVTSELGIYHIISGAFGAFERKTLKEVGYWDIGPGLDGDLTQKIRKAGYKVKFAEDAICMTNVPTKWYKLYHQRIRWSRSFVRFRLRKHADILLPTKNWSILNWLSNMESVVFDCFLNFLWLWYIIKLAITFNTHIIEVLALGYFIRVCFSQLAFLLVLMVSERKKDVWFLYRYLPLMSPYTGYFLRIARLSAHLQEFFFRRSYKDAWNPEKTSRYAQLEGI</sequence>
<gene>
    <name evidence="6" type="ORF">DWY11_05530</name>
</gene>
<dbReference type="InterPro" id="IPR001173">
    <property type="entry name" value="Glyco_trans_2-like"/>
</dbReference>
<organism evidence="6 7">
    <name type="scientific">Segatella copri</name>
    <dbReference type="NCBI Taxonomy" id="165179"/>
    <lineage>
        <taxon>Bacteria</taxon>
        <taxon>Pseudomonadati</taxon>
        <taxon>Bacteroidota</taxon>
        <taxon>Bacteroidia</taxon>
        <taxon>Bacteroidales</taxon>
        <taxon>Prevotellaceae</taxon>
        <taxon>Segatella</taxon>
    </lineage>
</organism>
<evidence type="ECO:0000256" key="3">
    <source>
        <dbReference type="ARBA" id="ARBA00022679"/>
    </source>
</evidence>
<dbReference type="Gene3D" id="3.90.550.10">
    <property type="entry name" value="Spore Coat Polysaccharide Biosynthesis Protein SpsA, Chain A"/>
    <property type="match status" value="1"/>
</dbReference>
<dbReference type="Pfam" id="PF00535">
    <property type="entry name" value="Glycos_transf_2"/>
    <property type="match status" value="1"/>
</dbReference>
<keyword evidence="4" id="KW-0472">Membrane</keyword>
<comment type="similarity">
    <text evidence="1">Belongs to the glycosyltransferase 2 family.</text>
</comment>
<evidence type="ECO:0000259" key="5">
    <source>
        <dbReference type="Pfam" id="PF00535"/>
    </source>
</evidence>
<dbReference type="GO" id="GO:0016757">
    <property type="term" value="F:glycosyltransferase activity"/>
    <property type="evidence" value="ECO:0007669"/>
    <property type="project" value="UniProtKB-KW"/>
</dbReference>
<keyword evidence="4" id="KW-0812">Transmembrane</keyword>
<feature type="transmembrane region" description="Helical" evidence="4">
    <location>
        <begin position="12"/>
        <end position="33"/>
    </location>
</feature>
<evidence type="ECO:0000313" key="6">
    <source>
        <dbReference type="EMBL" id="RGS17087.1"/>
    </source>
</evidence>
<dbReference type="PANTHER" id="PTHR43630:SF1">
    <property type="entry name" value="POLY-BETA-1,6-N-ACETYL-D-GLUCOSAMINE SYNTHASE"/>
    <property type="match status" value="1"/>
</dbReference>
<dbReference type="SUPFAM" id="SSF53448">
    <property type="entry name" value="Nucleotide-diphospho-sugar transferases"/>
    <property type="match status" value="1"/>
</dbReference>
<dbReference type="EMBL" id="QRVA01000009">
    <property type="protein sequence ID" value="RGS17087.1"/>
    <property type="molecule type" value="Genomic_DNA"/>
</dbReference>
<dbReference type="CDD" id="cd06423">
    <property type="entry name" value="CESA_like"/>
    <property type="match status" value="1"/>
</dbReference>
<dbReference type="PANTHER" id="PTHR43630">
    <property type="entry name" value="POLY-BETA-1,6-N-ACETYL-D-GLUCOSAMINE SYNTHASE"/>
    <property type="match status" value="1"/>
</dbReference>
<dbReference type="AlphaFoldDB" id="A0A3E5E783"/>
<keyword evidence="4" id="KW-1133">Transmembrane helix</keyword>
<accession>A0A3E5E783</accession>
<keyword evidence="2" id="KW-0328">Glycosyltransferase</keyword>
<evidence type="ECO:0000313" key="7">
    <source>
        <dbReference type="Proteomes" id="UP000283872"/>
    </source>
</evidence>
<dbReference type="Proteomes" id="UP000283872">
    <property type="component" value="Unassembled WGS sequence"/>
</dbReference>
<reference evidence="6 7" key="1">
    <citation type="submission" date="2018-08" db="EMBL/GenBank/DDBJ databases">
        <title>A genome reference for cultivated species of the human gut microbiota.</title>
        <authorList>
            <person name="Zou Y."/>
            <person name="Xue W."/>
            <person name="Luo G."/>
        </authorList>
    </citation>
    <scope>NUCLEOTIDE SEQUENCE [LARGE SCALE GENOMIC DNA]</scope>
    <source>
        <strain evidence="6 7">AF24-12</strain>
    </source>
</reference>
<proteinExistence type="inferred from homology"/>
<feature type="transmembrane region" description="Helical" evidence="4">
    <location>
        <begin position="352"/>
        <end position="377"/>
    </location>
</feature>
<keyword evidence="3 6" id="KW-0808">Transferase</keyword>
<protein>
    <submittedName>
        <fullName evidence="6">Glycosyltransferase family 2 protein</fullName>
    </submittedName>
</protein>